<accession>A0A2V2W2B8</accession>
<dbReference type="VEuPathDB" id="TriTrypDB:TcYC6_0073010"/>
<dbReference type="VEuPathDB" id="TriTrypDB:TcCL_ESM12252"/>
<name>A0A2V2W2B8_TRYCR</name>
<proteinExistence type="predicted"/>
<dbReference type="VEuPathDB" id="TriTrypDB:BCY84_14623"/>
<feature type="region of interest" description="Disordered" evidence="1">
    <location>
        <begin position="337"/>
        <end position="373"/>
    </location>
</feature>
<protein>
    <submittedName>
        <fullName evidence="2">Uncharacterized protein</fullName>
    </submittedName>
</protein>
<organism evidence="2 3">
    <name type="scientific">Trypanosoma cruzi</name>
    <dbReference type="NCBI Taxonomy" id="5693"/>
    <lineage>
        <taxon>Eukaryota</taxon>
        <taxon>Discoba</taxon>
        <taxon>Euglenozoa</taxon>
        <taxon>Kinetoplastea</taxon>
        <taxon>Metakinetoplastina</taxon>
        <taxon>Trypanosomatida</taxon>
        <taxon>Trypanosomatidae</taxon>
        <taxon>Trypanosoma</taxon>
        <taxon>Schizotrypanum</taxon>
    </lineage>
</organism>
<dbReference type="VEuPathDB" id="TriTrypDB:TCDM_04485"/>
<dbReference type="VEuPathDB" id="TriTrypDB:TcCL_ESM00502"/>
<evidence type="ECO:0000256" key="1">
    <source>
        <dbReference type="SAM" id="MobiDB-lite"/>
    </source>
</evidence>
<evidence type="ECO:0000313" key="2">
    <source>
        <dbReference type="EMBL" id="PWV02788.1"/>
    </source>
</evidence>
<gene>
    <name evidence="2" type="ORF">C4B63_2g556</name>
</gene>
<evidence type="ECO:0000313" key="3">
    <source>
        <dbReference type="Proteomes" id="UP000246121"/>
    </source>
</evidence>
<dbReference type="VEuPathDB" id="TriTrypDB:TcBrA4_0058590"/>
<feature type="compositionally biased region" description="Pro residues" evidence="1">
    <location>
        <begin position="636"/>
        <end position="647"/>
    </location>
</feature>
<dbReference type="VEuPathDB" id="TriTrypDB:C3747_9g405"/>
<comment type="caution">
    <text evidence="2">The sequence shown here is derived from an EMBL/GenBank/DDBJ whole genome shotgun (WGS) entry which is preliminary data.</text>
</comment>
<dbReference type="VEuPathDB" id="TriTrypDB:C4B63_2g556"/>
<feature type="compositionally biased region" description="Low complexity" evidence="1">
    <location>
        <begin position="349"/>
        <end position="358"/>
    </location>
</feature>
<feature type="region of interest" description="Disordered" evidence="1">
    <location>
        <begin position="618"/>
        <end position="647"/>
    </location>
</feature>
<feature type="region of interest" description="Disordered" evidence="1">
    <location>
        <begin position="406"/>
        <end position="442"/>
    </location>
</feature>
<dbReference type="VEuPathDB" id="TriTrypDB:TCSYLVIO_005539"/>
<dbReference type="VEuPathDB" id="TriTrypDB:TcG_07393"/>
<dbReference type="VEuPathDB" id="TriTrypDB:Tc_MARK_6083"/>
<reference evidence="2 3" key="1">
    <citation type="journal article" date="2018" name="Microb. Genom.">
        <title>Expanding an expanded genome: long-read sequencing of Trypanosoma cruzi.</title>
        <authorList>
            <person name="Berna L."/>
            <person name="Rodriguez M."/>
            <person name="Chiribao M.L."/>
            <person name="Parodi-Talice A."/>
            <person name="Pita S."/>
            <person name="Rijo G."/>
            <person name="Alvarez-Valin F."/>
            <person name="Robello C."/>
        </authorList>
    </citation>
    <scope>NUCLEOTIDE SEQUENCE [LARGE SCALE GENOMIC DNA]</scope>
    <source>
        <strain evidence="2 3">Dm28c</strain>
    </source>
</reference>
<dbReference type="EMBL" id="PRFA01000002">
    <property type="protein sequence ID" value="PWV02788.1"/>
    <property type="molecule type" value="Genomic_DNA"/>
</dbReference>
<dbReference type="AlphaFoldDB" id="A0A2V2W2B8"/>
<dbReference type="VEuPathDB" id="TriTrypDB:ECC02_002810"/>
<sequence length="647" mass="71588">MNAWFFRVILDRVSFSHSQDAGSDFLHNGTLLFRLLFDGKSVDLSLPSASRNAEKTRPISFKYRIQAPSLKDLAATFSQRSVCFQIICLNAVEQQTDMDAHSSHGSLVGVASIDLLSLARNVAAQYEFPLRVSDAGSENRILGRVSLCITMDQIFDFRMQLSELRASGLESGEYKLRYFLSSSTVDMRSGMVRSKLGSVTWNNEIIPEAFFQGTLQALASREFTLSVLKCGENGRETPISLFTLSLLKVQANSYEGVKEIPFLIEDVDSPTIVSGVLRLSGPPVFQHYIRYVSRPSRPQNNDEMRNECKESLEVAAVGEPHGVASSNPILTPVSASVETTAGSTGGANPSLPDLSDVPPLSPSARAEDQTSVRTPLEEAIENEKANLAHSNRHASSDVLFHGTSPIHEGEVRSCPKPLVGSTPATASTPTTNEQGTGDGGDSVSSFPLRSVTGGDIEGVCVPSIQASSTKEDDGMTEREKHRVNALSADTLQGEKQQQKGVESQKLMYREHRLPQELDRLDERIGILQDCLQNACILFKNKEHDSIVQIADLEQKLSELDVAEAALTRLWDRLHERFRQCAEQYRKSEREFHASMRRLEDYAEVLIDIDHRISAEIHEDETEMPGAERTETSCHLPHPPRAPKPTRR</sequence>
<dbReference type="Proteomes" id="UP000246121">
    <property type="component" value="Unassembled WGS sequence"/>
</dbReference>
<dbReference type="VEuPathDB" id="TriTrypDB:TcCLB.503593.50"/>
<feature type="compositionally biased region" description="Low complexity" evidence="1">
    <location>
        <begin position="421"/>
        <end position="431"/>
    </location>
</feature>
<dbReference type="VEuPathDB" id="TriTrypDB:TcCLB.506127.130"/>